<dbReference type="Proteomes" id="UP001465755">
    <property type="component" value="Unassembled WGS sequence"/>
</dbReference>
<dbReference type="Gene3D" id="3.40.50.300">
    <property type="entry name" value="P-loop containing nucleotide triphosphate hydrolases"/>
    <property type="match status" value="1"/>
</dbReference>
<dbReference type="EC" id="5.6.1.1" evidence="7"/>
<evidence type="ECO:0000256" key="8">
    <source>
        <dbReference type="RuleBase" id="RU003651"/>
    </source>
</evidence>
<keyword evidence="4" id="KW-0472">Membrane</keyword>
<evidence type="ECO:0000256" key="3">
    <source>
        <dbReference type="ARBA" id="ARBA00022840"/>
    </source>
</evidence>
<dbReference type="InterPro" id="IPR027417">
    <property type="entry name" value="P-loop_NTPase"/>
</dbReference>
<comment type="catalytic activity">
    <reaction evidence="6">
        <text>n ATP + n H2O + a microtubule = n ADP + n phosphate + (n+1) alpha/beta tubulin heterodimers.</text>
        <dbReference type="EC" id="5.6.1.1"/>
    </reaction>
</comment>
<keyword evidence="5" id="KW-0413">Isomerase</keyword>
<evidence type="ECO:0000256" key="9">
    <source>
        <dbReference type="SAM" id="MobiDB-lite"/>
    </source>
</evidence>
<dbReference type="FunFam" id="1.10.8.60:FF:000022">
    <property type="entry name" value="Fidgetin like 1"/>
    <property type="match status" value="1"/>
</dbReference>
<dbReference type="Pfam" id="PF09336">
    <property type="entry name" value="Vps4_C"/>
    <property type="match status" value="1"/>
</dbReference>
<dbReference type="InterPro" id="IPR003593">
    <property type="entry name" value="AAA+_ATPase"/>
</dbReference>
<reference evidence="11 12" key="1">
    <citation type="journal article" date="2024" name="Nat. Commun.">
        <title>Phylogenomics reveals the evolutionary origins of lichenization in chlorophyte algae.</title>
        <authorList>
            <person name="Puginier C."/>
            <person name="Libourel C."/>
            <person name="Otte J."/>
            <person name="Skaloud P."/>
            <person name="Haon M."/>
            <person name="Grisel S."/>
            <person name="Petersen M."/>
            <person name="Berrin J.G."/>
            <person name="Delaux P.M."/>
            <person name="Dal Grande F."/>
            <person name="Keller J."/>
        </authorList>
    </citation>
    <scope>NUCLEOTIDE SEQUENCE [LARGE SCALE GENOMIC DNA]</scope>
    <source>
        <strain evidence="11 12">SAG 2036</strain>
    </source>
</reference>
<dbReference type="GO" id="GO:0008568">
    <property type="term" value="F:microtubule severing ATPase activity"/>
    <property type="evidence" value="ECO:0007669"/>
    <property type="project" value="UniProtKB-EC"/>
</dbReference>
<evidence type="ECO:0000256" key="2">
    <source>
        <dbReference type="ARBA" id="ARBA00022741"/>
    </source>
</evidence>
<dbReference type="FunFam" id="3.40.50.300:FF:000093">
    <property type="entry name" value="Fidgetin-like 1"/>
    <property type="match status" value="1"/>
</dbReference>
<dbReference type="PANTHER" id="PTHR23074:SF86">
    <property type="entry name" value="SPASTIN"/>
    <property type="match status" value="1"/>
</dbReference>
<keyword evidence="3 8" id="KW-0067">ATP-binding</keyword>
<evidence type="ECO:0000313" key="12">
    <source>
        <dbReference type="Proteomes" id="UP001465755"/>
    </source>
</evidence>
<organism evidence="11 12">
    <name type="scientific">Symbiochloris irregularis</name>
    <dbReference type="NCBI Taxonomy" id="706552"/>
    <lineage>
        <taxon>Eukaryota</taxon>
        <taxon>Viridiplantae</taxon>
        <taxon>Chlorophyta</taxon>
        <taxon>core chlorophytes</taxon>
        <taxon>Trebouxiophyceae</taxon>
        <taxon>Trebouxiales</taxon>
        <taxon>Trebouxiaceae</taxon>
        <taxon>Symbiochloris</taxon>
    </lineage>
</organism>
<name>A0AAW1NNK0_9CHLO</name>
<dbReference type="InterPro" id="IPR003960">
    <property type="entry name" value="ATPase_AAA_CS"/>
</dbReference>
<feature type="region of interest" description="Disordered" evidence="9">
    <location>
        <begin position="116"/>
        <end position="136"/>
    </location>
</feature>
<dbReference type="EMBL" id="JALJOQ010000154">
    <property type="protein sequence ID" value="KAK9793162.1"/>
    <property type="molecule type" value="Genomic_DNA"/>
</dbReference>
<evidence type="ECO:0000313" key="11">
    <source>
        <dbReference type="EMBL" id="KAK9793162.1"/>
    </source>
</evidence>
<comment type="similarity">
    <text evidence="8">Belongs to the AAA ATPase family.</text>
</comment>
<dbReference type="AlphaFoldDB" id="A0AAW1NNK0"/>
<evidence type="ECO:0000259" key="10">
    <source>
        <dbReference type="SMART" id="SM00382"/>
    </source>
</evidence>
<dbReference type="SUPFAM" id="SSF52540">
    <property type="entry name" value="P-loop containing nucleoside triphosphate hydrolases"/>
    <property type="match status" value="1"/>
</dbReference>
<proteinExistence type="inferred from homology"/>
<dbReference type="CDD" id="cd19509">
    <property type="entry name" value="RecA-like_VPS4-like"/>
    <property type="match status" value="1"/>
</dbReference>
<sequence length="466" mass="50890">MEWLRRGVTSDQSSGQKGPASGKPGSKAGMSQLEKLSGYKDLTKDALQRALTREREGDREGAAKLYQTCVNVATEGLSLDLPMSGLGREHSTTNKWRQQMSEDQQQALARLRDLRSPVPSTSKSVPNLSPTPVLGMPTLWRTQTQPARGISTQPNSVLRPQPVIPPPKRALSKDEAKVREAILSEVLDTRPSVGWDEVVGLSSAKQALKEMVILPTVRADLFQGLRAPARGLLLYGPPGNGKTLLAKALAHEAQATFFNISASSLTSKWHGEAEKLVRALFAVAAEMQPSIIFIDEIDSILSERSAGEHEASRRLKTQFLVEFDGVARGTERIVVIGATNRPQELDDAVRRRMVKRIYIGMPDSQGRKALLSSMLSGQPAKLSRADLERVVASTEGYSGSDLAALCREAAMAPIRDLGDRVSTVDVDKVRKINLNDMEDALSVIRPSVNRSQLSAYTSWTREFGST</sequence>
<dbReference type="GO" id="GO:0016887">
    <property type="term" value="F:ATP hydrolysis activity"/>
    <property type="evidence" value="ECO:0007669"/>
    <property type="project" value="InterPro"/>
</dbReference>
<feature type="compositionally biased region" description="Polar residues" evidence="9">
    <location>
        <begin position="118"/>
        <end position="130"/>
    </location>
</feature>
<keyword evidence="2 8" id="KW-0547">Nucleotide-binding</keyword>
<dbReference type="InterPro" id="IPR003959">
    <property type="entry name" value="ATPase_AAA_core"/>
</dbReference>
<dbReference type="GO" id="GO:0005524">
    <property type="term" value="F:ATP binding"/>
    <property type="evidence" value="ECO:0007669"/>
    <property type="project" value="UniProtKB-KW"/>
</dbReference>
<protein>
    <recommendedName>
        <fullName evidence="7">microtubule-severing ATPase</fullName>
        <ecNumber evidence="7">5.6.1.1</ecNumber>
    </recommendedName>
</protein>
<feature type="compositionally biased region" description="Polar residues" evidence="9">
    <location>
        <begin position="148"/>
        <end position="158"/>
    </location>
</feature>
<evidence type="ECO:0000256" key="4">
    <source>
        <dbReference type="ARBA" id="ARBA00023136"/>
    </source>
</evidence>
<keyword evidence="1" id="KW-0493">Microtubule</keyword>
<dbReference type="InterPro" id="IPR041569">
    <property type="entry name" value="AAA_lid_3"/>
</dbReference>
<gene>
    <name evidence="11" type="ORF">WJX73_000052</name>
</gene>
<evidence type="ECO:0000256" key="6">
    <source>
        <dbReference type="ARBA" id="ARBA00036378"/>
    </source>
</evidence>
<accession>A0AAW1NNK0</accession>
<comment type="caution">
    <text evidence="11">The sequence shown here is derived from an EMBL/GenBank/DDBJ whole genome shotgun (WGS) entry which is preliminary data.</text>
</comment>
<dbReference type="PANTHER" id="PTHR23074">
    <property type="entry name" value="AAA DOMAIN-CONTAINING"/>
    <property type="match status" value="1"/>
</dbReference>
<dbReference type="Pfam" id="PF00004">
    <property type="entry name" value="AAA"/>
    <property type="match status" value="1"/>
</dbReference>
<dbReference type="InterPro" id="IPR050304">
    <property type="entry name" value="MT-severing_AAA_ATPase"/>
</dbReference>
<dbReference type="InterPro" id="IPR015415">
    <property type="entry name" value="Spast_Vps4_C"/>
</dbReference>
<feature type="region of interest" description="Disordered" evidence="9">
    <location>
        <begin position="1"/>
        <end position="41"/>
    </location>
</feature>
<dbReference type="Gene3D" id="1.20.58.80">
    <property type="entry name" value="Phosphotransferase system, lactose/cellobiose-type IIA subunit"/>
    <property type="match status" value="1"/>
</dbReference>
<dbReference type="Gene3D" id="1.10.8.60">
    <property type="match status" value="1"/>
</dbReference>
<dbReference type="Pfam" id="PF17862">
    <property type="entry name" value="AAA_lid_3"/>
    <property type="match status" value="1"/>
</dbReference>
<evidence type="ECO:0000256" key="1">
    <source>
        <dbReference type="ARBA" id="ARBA00022701"/>
    </source>
</evidence>
<dbReference type="SMART" id="SM00382">
    <property type="entry name" value="AAA"/>
    <property type="match status" value="1"/>
</dbReference>
<keyword evidence="12" id="KW-1185">Reference proteome</keyword>
<feature type="region of interest" description="Disordered" evidence="9">
    <location>
        <begin position="148"/>
        <end position="172"/>
    </location>
</feature>
<dbReference type="PROSITE" id="PS00674">
    <property type="entry name" value="AAA"/>
    <property type="match status" value="1"/>
</dbReference>
<dbReference type="GO" id="GO:0005874">
    <property type="term" value="C:microtubule"/>
    <property type="evidence" value="ECO:0007669"/>
    <property type="project" value="UniProtKB-KW"/>
</dbReference>
<evidence type="ECO:0000256" key="7">
    <source>
        <dbReference type="ARBA" id="ARBA00038871"/>
    </source>
</evidence>
<feature type="domain" description="AAA+ ATPase" evidence="10">
    <location>
        <begin position="228"/>
        <end position="363"/>
    </location>
</feature>
<evidence type="ECO:0000256" key="5">
    <source>
        <dbReference type="ARBA" id="ARBA00023235"/>
    </source>
</evidence>